<dbReference type="EMBL" id="CM007650">
    <property type="protein sequence ID" value="ONM59574.1"/>
    <property type="molecule type" value="Genomic_DNA"/>
</dbReference>
<evidence type="ECO:0000313" key="2">
    <source>
        <dbReference type="EMBL" id="ONM59572.1"/>
    </source>
</evidence>
<dbReference type="GO" id="GO:0016787">
    <property type="term" value="F:hydrolase activity"/>
    <property type="evidence" value="ECO:0007669"/>
    <property type="project" value="UniProtKB-KW"/>
</dbReference>
<gene>
    <name evidence="2" type="ORF">ZEAMMB73_Zm00001d022117</name>
</gene>
<organism evidence="2">
    <name type="scientific">Zea mays</name>
    <name type="common">Maize</name>
    <dbReference type="NCBI Taxonomy" id="4577"/>
    <lineage>
        <taxon>Eukaryota</taxon>
        <taxon>Viridiplantae</taxon>
        <taxon>Streptophyta</taxon>
        <taxon>Embryophyta</taxon>
        <taxon>Tracheophyta</taxon>
        <taxon>Spermatophyta</taxon>
        <taxon>Magnoliopsida</taxon>
        <taxon>Liliopsida</taxon>
        <taxon>Poales</taxon>
        <taxon>Poaceae</taxon>
        <taxon>PACMAD clade</taxon>
        <taxon>Panicoideae</taxon>
        <taxon>Andropogonodae</taxon>
        <taxon>Andropogoneae</taxon>
        <taxon>Tripsacinae</taxon>
        <taxon>Zea</taxon>
    </lineage>
</organism>
<reference evidence="2" key="1">
    <citation type="submission" date="2015-12" db="EMBL/GenBank/DDBJ databases">
        <title>Update maize B73 reference genome by single molecule sequencing technologies.</title>
        <authorList>
            <consortium name="Maize Genome Sequencing Project"/>
            <person name="Ware D."/>
        </authorList>
    </citation>
    <scope>NUCLEOTIDE SEQUENCE [LARGE SCALE GENOMIC DNA]</scope>
    <source>
        <tissue evidence="2">Seedling</tissue>
    </source>
</reference>
<keyword evidence="2" id="KW-0378">Hydrolase</keyword>
<feature type="region of interest" description="Disordered" evidence="1">
    <location>
        <begin position="26"/>
        <end position="95"/>
    </location>
</feature>
<feature type="compositionally biased region" description="Polar residues" evidence="1">
    <location>
        <begin position="49"/>
        <end position="58"/>
    </location>
</feature>
<name>A0A1D6IJF3_MAIZE</name>
<feature type="compositionally biased region" description="Basic and acidic residues" evidence="1">
    <location>
        <begin position="75"/>
        <end position="84"/>
    </location>
</feature>
<accession>A0A1D6IJF3</accession>
<dbReference type="AlphaFoldDB" id="A0A1D6IJF3"/>
<protein>
    <submittedName>
        <fullName evidence="2">Alpha/beta-Hydrolases superfamily protein</fullName>
    </submittedName>
</protein>
<dbReference type="EMBL" id="CM007650">
    <property type="protein sequence ID" value="ONM59572.1"/>
    <property type="molecule type" value="Genomic_DNA"/>
</dbReference>
<sequence length="95" mass="10758">MLPRSPERMRRLMQLAYHRPRRFTPGFVLRDLGPVSVQRQSRREEGANQGDNAGQQRQVPAYTSPPGSPCVVGRARPDIPRREGISSGKETWSEC</sequence>
<proteinExistence type="predicted"/>
<evidence type="ECO:0000256" key="1">
    <source>
        <dbReference type="SAM" id="MobiDB-lite"/>
    </source>
</evidence>